<organism evidence="2 3">
    <name type="scientific">Candidatus Yanofskybacteria bacterium RIFCSPHIGHO2_01_FULL_41_21</name>
    <dbReference type="NCBI Taxonomy" id="1802660"/>
    <lineage>
        <taxon>Bacteria</taxon>
        <taxon>Candidatus Yanofskyibacteriota</taxon>
    </lineage>
</organism>
<comment type="caution">
    <text evidence="2">The sequence shown here is derived from an EMBL/GenBank/DDBJ whole genome shotgun (WGS) entry which is preliminary data.</text>
</comment>
<accession>A0A1F8EA11</accession>
<reference evidence="2 3" key="1">
    <citation type="journal article" date="2016" name="Nat. Commun.">
        <title>Thousands of microbial genomes shed light on interconnected biogeochemical processes in an aquifer system.</title>
        <authorList>
            <person name="Anantharaman K."/>
            <person name="Brown C.T."/>
            <person name="Hug L.A."/>
            <person name="Sharon I."/>
            <person name="Castelle C.J."/>
            <person name="Probst A.J."/>
            <person name="Thomas B.C."/>
            <person name="Singh A."/>
            <person name="Wilkins M.J."/>
            <person name="Karaoz U."/>
            <person name="Brodie E.L."/>
            <person name="Williams K.H."/>
            <person name="Hubbard S.S."/>
            <person name="Banfield J.F."/>
        </authorList>
    </citation>
    <scope>NUCLEOTIDE SEQUENCE [LARGE SCALE GENOMIC DNA]</scope>
</reference>
<evidence type="ECO:0000313" key="2">
    <source>
        <dbReference type="EMBL" id="OGM97653.1"/>
    </source>
</evidence>
<dbReference type="AlphaFoldDB" id="A0A1F8EA11"/>
<protein>
    <submittedName>
        <fullName evidence="2">Uncharacterized protein</fullName>
    </submittedName>
</protein>
<proteinExistence type="predicted"/>
<dbReference type="EMBL" id="MGJA01000010">
    <property type="protein sequence ID" value="OGM97653.1"/>
    <property type="molecule type" value="Genomic_DNA"/>
</dbReference>
<dbReference type="STRING" id="1802660.A2735_03550"/>
<sequence>MNEGFSCWLWVKEAPAHMGKKRVVLLKKVKKPCLKRDGAVARRSARCFSRTRVKKATMAQPTVATKPTRLNWVGSKKKKMETDKERRHRLPSLPTFEDFSEVDDLQPDFYVGSEVKGMKADFEQDRITGDDGLSGRYEGGRYEY</sequence>
<name>A0A1F8EA11_9BACT</name>
<feature type="region of interest" description="Disordered" evidence="1">
    <location>
        <begin position="122"/>
        <end position="144"/>
    </location>
</feature>
<dbReference type="Proteomes" id="UP000178520">
    <property type="component" value="Unassembled WGS sequence"/>
</dbReference>
<evidence type="ECO:0000313" key="3">
    <source>
        <dbReference type="Proteomes" id="UP000178520"/>
    </source>
</evidence>
<gene>
    <name evidence="2" type="ORF">A2735_03550</name>
</gene>
<evidence type="ECO:0000256" key="1">
    <source>
        <dbReference type="SAM" id="MobiDB-lite"/>
    </source>
</evidence>